<dbReference type="AlphaFoldDB" id="A0A5C6RHJ6"/>
<dbReference type="InterPro" id="IPR043129">
    <property type="entry name" value="ATPase_NBD"/>
</dbReference>
<dbReference type="Gene3D" id="3.30.420.40">
    <property type="match status" value="2"/>
</dbReference>
<dbReference type="GO" id="GO:0009384">
    <property type="term" value="F:N-acylmannosamine kinase activity"/>
    <property type="evidence" value="ECO:0007669"/>
    <property type="project" value="TreeGrafter"/>
</dbReference>
<accession>A0A5C6RHJ6</accession>
<dbReference type="RefSeq" id="WP_147168762.1">
    <property type="nucleotide sequence ID" value="NZ_VOOR01000043.1"/>
</dbReference>
<protein>
    <submittedName>
        <fullName evidence="2">ROK family protein</fullName>
    </submittedName>
</protein>
<dbReference type="PANTHER" id="PTHR18964:SF149">
    <property type="entry name" value="BIFUNCTIONAL UDP-N-ACETYLGLUCOSAMINE 2-EPIMERASE_N-ACETYLMANNOSAMINE KINASE"/>
    <property type="match status" value="1"/>
</dbReference>
<comment type="similarity">
    <text evidence="1">Belongs to the ROK (NagC/XylR) family.</text>
</comment>
<dbReference type="Proteomes" id="UP000321580">
    <property type="component" value="Unassembled WGS sequence"/>
</dbReference>
<evidence type="ECO:0000256" key="1">
    <source>
        <dbReference type="ARBA" id="ARBA00006479"/>
    </source>
</evidence>
<organism evidence="2 3">
    <name type="scientific">Phaeodactylibacter luteus</name>
    <dbReference type="NCBI Taxonomy" id="1564516"/>
    <lineage>
        <taxon>Bacteria</taxon>
        <taxon>Pseudomonadati</taxon>
        <taxon>Bacteroidota</taxon>
        <taxon>Saprospiria</taxon>
        <taxon>Saprospirales</taxon>
        <taxon>Haliscomenobacteraceae</taxon>
        <taxon>Phaeodactylibacter</taxon>
    </lineage>
</organism>
<proteinExistence type="inferred from homology"/>
<reference evidence="2 3" key="1">
    <citation type="submission" date="2019-08" db="EMBL/GenBank/DDBJ databases">
        <title>Genome of Phaeodactylibacter luteus.</title>
        <authorList>
            <person name="Bowman J.P."/>
        </authorList>
    </citation>
    <scope>NUCLEOTIDE SEQUENCE [LARGE SCALE GENOMIC DNA]</scope>
    <source>
        <strain evidence="2 3">KCTC 42180</strain>
    </source>
</reference>
<keyword evidence="3" id="KW-1185">Reference proteome</keyword>
<dbReference type="InterPro" id="IPR000600">
    <property type="entry name" value="ROK"/>
</dbReference>
<sequence>MKNQLLWGIDLGGTKIEGAIIESISPLKVRSRLRVPTEKEKGYEHIIGQIEKVIRLLIDDCGERPDAIGIGTPGTTDPDSGLIKNANAVVLNGKPLHKDLEARLGIPVAMANDANCFAIAEARLGKVPREAPNAQVVFGVIMGTGVGGGVVINGQVRNGRQGIAGEWGHNFLDDSGGPCYCGLSGCVETVISGPALERFYEKEAGQKRSLKEIMARLENDKAARATLDRLLHFFGKGIASVINVLDPDAIVLGGGLGNIPQLYTEGVEAARHFTFNHRLDTRFLAPELGDSAGVFGAAMLVADR</sequence>
<dbReference type="OrthoDB" id="9810372at2"/>
<dbReference type="PANTHER" id="PTHR18964">
    <property type="entry name" value="ROK (REPRESSOR, ORF, KINASE) FAMILY"/>
    <property type="match status" value="1"/>
</dbReference>
<dbReference type="InterPro" id="IPR049874">
    <property type="entry name" value="ROK_cs"/>
</dbReference>
<dbReference type="PROSITE" id="PS01125">
    <property type="entry name" value="ROK"/>
    <property type="match status" value="1"/>
</dbReference>
<gene>
    <name evidence="2" type="ORF">FRY97_16965</name>
</gene>
<name>A0A5C6RHJ6_9BACT</name>
<dbReference type="EMBL" id="VOOR01000043">
    <property type="protein sequence ID" value="TXB61866.1"/>
    <property type="molecule type" value="Genomic_DNA"/>
</dbReference>
<comment type="caution">
    <text evidence="2">The sequence shown here is derived from an EMBL/GenBank/DDBJ whole genome shotgun (WGS) entry which is preliminary data.</text>
</comment>
<dbReference type="SUPFAM" id="SSF53067">
    <property type="entry name" value="Actin-like ATPase domain"/>
    <property type="match status" value="1"/>
</dbReference>
<dbReference type="Pfam" id="PF00480">
    <property type="entry name" value="ROK"/>
    <property type="match status" value="1"/>
</dbReference>
<evidence type="ECO:0000313" key="3">
    <source>
        <dbReference type="Proteomes" id="UP000321580"/>
    </source>
</evidence>
<evidence type="ECO:0000313" key="2">
    <source>
        <dbReference type="EMBL" id="TXB61866.1"/>
    </source>
</evidence>
<dbReference type="GO" id="GO:0008761">
    <property type="term" value="F:UDP-N-acetylglucosamine 2-epimerase activity"/>
    <property type="evidence" value="ECO:0007669"/>
    <property type="project" value="TreeGrafter"/>
</dbReference>